<proteinExistence type="predicted"/>
<evidence type="ECO:0000313" key="1">
    <source>
        <dbReference type="EMBL" id="MDH7960662.1"/>
    </source>
</evidence>
<reference evidence="1" key="1">
    <citation type="submission" date="2023-04" db="EMBL/GenBank/DDBJ databases">
        <title>Genomic analysis of Lactococcus garvieae isolates.</title>
        <authorList>
            <person name="Zhanghang C."/>
        </authorList>
    </citation>
    <scope>NUCLEOTIDE SEQUENCE</scope>
    <source>
        <strain evidence="1">ZB-1</strain>
    </source>
</reference>
<dbReference type="AlphaFoldDB" id="A0AA43PEV5"/>
<evidence type="ECO:0000313" key="2">
    <source>
        <dbReference type="Proteomes" id="UP001157396"/>
    </source>
</evidence>
<protein>
    <submittedName>
        <fullName evidence="1">Uncharacterized protein</fullName>
    </submittedName>
</protein>
<accession>A0AA43PEV5</accession>
<dbReference type="EMBL" id="JARYTV010000012">
    <property type="protein sequence ID" value="MDH7960662.1"/>
    <property type="molecule type" value="Genomic_DNA"/>
</dbReference>
<comment type="caution">
    <text evidence="1">The sequence shown here is derived from an EMBL/GenBank/DDBJ whole genome shotgun (WGS) entry which is preliminary data.</text>
</comment>
<sequence length="65" mass="7086">MSQKNTKAVTTVIASIKPHVATSNDFYSKLLSTGLTPKETLDNAIYGNNKPKRGCTFGFFAARAY</sequence>
<organism evidence="1 2">
    <name type="scientific">Lactococcus garvieae</name>
    <dbReference type="NCBI Taxonomy" id="1363"/>
    <lineage>
        <taxon>Bacteria</taxon>
        <taxon>Bacillati</taxon>
        <taxon>Bacillota</taxon>
        <taxon>Bacilli</taxon>
        <taxon>Lactobacillales</taxon>
        <taxon>Streptococcaceae</taxon>
        <taxon>Lactococcus</taxon>
    </lineage>
</organism>
<dbReference type="RefSeq" id="WP_002398935.1">
    <property type="nucleotide sequence ID" value="NZ_AP026069.1"/>
</dbReference>
<dbReference type="Proteomes" id="UP001157396">
    <property type="component" value="Unassembled WGS sequence"/>
</dbReference>
<gene>
    <name evidence="1" type="ORF">QHR29_09335</name>
</gene>
<name>A0AA43PEV5_9LACT</name>